<dbReference type="Pfam" id="PF07719">
    <property type="entry name" value="TPR_2"/>
    <property type="match status" value="1"/>
</dbReference>
<dbReference type="KEGG" id="cmic:caldi_07840"/>
<dbReference type="SUPFAM" id="SSF48452">
    <property type="entry name" value="TPR-like"/>
    <property type="match status" value="1"/>
</dbReference>
<dbReference type="PROSITE" id="PS50005">
    <property type="entry name" value="TPR"/>
    <property type="match status" value="1"/>
</dbReference>
<dbReference type="Gene3D" id="3.90.550.10">
    <property type="entry name" value="Spore Coat Polysaccharide Biosynthesis Protein SpsA, Chain A"/>
    <property type="match status" value="1"/>
</dbReference>
<dbReference type="InterPro" id="IPR019734">
    <property type="entry name" value="TPR_rpt"/>
</dbReference>
<dbReference type="EMBL" id="AP025628">
    <property type="protein sequence ID" value="BDG59694.1"/>
    <property type="molecule type" value="Genomic_DNA"/>
</dbReference>
<dbReference type="RefSeq" id="WP_264843801.1">
    <property type="nucleotide sequence ID" value="NZ_AP025628.1"/>
</dbReference>
<evidence type="ECO:0000256" key="3">
    <source>
        <dbReference type="PROSITE-ProRule" id="PRU00339"/>
    </source>
</evidence>
<dbReference type="Pfam" id="PF13432">
    <property type="entry name" value="TPR_16"/>
    <property type="match status" value="1"/>
</dbReference>
<dbReference type="Gene3D" id="1.25.40.10">
    <property type="entry name" value="Tetratricopeptide repeat domain"/>
    <property type="match status" value="2"/>
</dbReference>
<gene>
    <name evidence="5" type="ORF">caldi_07840</name>
</gene>
<keyword evidence="6" id="KW-1185">Reference proteome</keyword>
<dbReference type="Proteomes" id="UP001163687">
    <property type="component" value="Chromosome"/>
</dbReference>
<evidence type="ECO:0000256" key="1">
    <source>
        <dbReference type="ARBA" id="ARBA00022737"/>
    </source>
</evidence>
<keyword evidence="2 3" id="KW-0802">TPR repeat</keyword>
<accession>A0AA35CJM8</accession>
<name>A0AA35CJM8_9FIRM</name>
<dbReference type="Pfam" id="PF00535">
    <property type="entry name" value="Glycos_transf_2"/>
    <property type="match status" value="1"/>
</dbReference>
<dbReference type="CDD" id="cd02511">
    <property type="entry name" value="Beta4Glucosyltransferase"/>
    <property type="match status" value="1"/>
</dbReference>
<dbReference type="InterPro" id="IPR001173">
    <property type="entry name" value="Glyco_trans_2-like"/>
</dbReference>
<evidence type="ECO:0000259" key="4">
    <source>
        <dbReference type="Pfam" id="PF00535"/>
    </source>
</evidence>
<dbReference type="AlphaFoldDB" id="A0AA35CJM8"/>
<dbReference type="SMART" id="SM00028">
    <property type="entry name" value="TPR"/>
    <property type="match status" value="4"/>
</dbReference>
<dbReference type="InterPro" id="IPR029044">
    <property type="entry name" value="Nucleotide-diphossugar_trans"/>
</dbReference>
<evidence type="ECO:0000313" key="5">
    <source>
        <dbReference type="EMBL" id="BDG59694.1"/>
    </source>
</evidence>
<dbReference type="InterPro" id="IPR011990">
    <property type="entry name" value="TPR-like_helical_dom_sf"/>
</dbReference>
<dbReference type="PANTHER" id="PTHR43630">
    <property type="entry name" value="POLY-BETA-1,6-N-ACETYL-D-GLUCOSAMINE SYNTHASE"/>
    <property type="match status" value="1"/>
</dbReference>
<dbReference type="InterPro" id="IPR013105">
    <property type="entry name" value="TPR_2"/>
</dbReference>
<sequence>MEGVYDDLVIVDTGSRDRTVEAARACGARVLSFPWRDDFSAARNHALDHATGEWVLWLDADDEVVPEDRGKIRPLLADPACAGYFFYTLSLVHPGVPSVHVRNVHLRLFRRTAEHRFVGAIHEYVTTGAGRYGTAGVRILHHGYLPGELAAKDKTGRNLRILRRLVEDEPGNALWHYYLGCELCRAGDWTGAAASFGRAREVLGESAGWAPDLWRRSAICRMHLGQHREALAELQEGIARHPDYTDLHFLLGLLWHRLARYGDALAALRRALEMGEPPPWYTHDHGTGGFRALTALAQVHYDLGNYPEAAHACLEALRRQPDYPGPLPVLVGALWAMHPPRKASALLAAFVRDLRLAPAPRVALCTRVAAALHEVGAHAACLEWLGAHPRRSRHDGAGPPEAVALRARALAALGRSLVRPRTPPPAPGLPAALVRRAGRLRAAALAVLDRSGSPVLRALARAAGRRRPGPLRVWSGG</sequence>
<evidence type="ECO:0000313" key="6">
    <source>
        <dbReference type="Proteomes" id="UP001163687"/>
    </source>
</evidence>
<organism evidence="5 6">
    <name type="scientific">Caldinitratiruptor microaerophilus</name>
    <dbReference type="NCBI Taxonomy" id="671077"/>
    <lineage>
        <taxon>Bacteria</taxon>
        <taxon>Bacillati</taxon>
        <taxon>Bacillota</taxon>
        <taxon>Clostridia</taxon>
        <taxon>Eubacteriales</taxon>
        <taxon>Symbiobacteriaceae</taxon>
        <taxon>Caldinitratiruptor</taxon>
    </lineage>
</organism>
<proteinExistence type="predicted"/>
<protein>
    <recommendedName>
        <fullName evidence="4">Glycosyltransferase 2-like domain-containing protein</fullName>
    </recommendedName>
</protein>
<dbReference type="SUPFAM" id="SSF53448">
    <property type="entry name" value="Nucleotide-diphospho-sugar transferases"/>
    <property type="match status" value="1"/>
</dbReference>
<evidence type="ECO:0000256" key="2">
    <source>
        <dbReference type="ARBA" id="ARBA00022803"/>
    </source>
</evidence>
<reference evidence="5" key="1">
    <citation type="submission" date="2022-03" db="EMBL/GenBank/DDBJ databases">
        <title>Complete genome sequence of Caldinitratiruptor microaerophilus.</title>
        <authorList>
            <person name="Mukaiyama R."/>
            <person name="Nishiyama T."/>
            <person name="Ueda K."/>
        </authorList>
    </citation>
    <scope>NUCLEOTIDE SEQUENCE</scope>
    <source>
        <strain evidence="5">JCM 16183</strain>
    </source>
</reference>
<keyword evidence="1" id="KW-0677">Repeat</keyword>
<dbReference type="PANTHER" id="PTHR43630:SF2">
    <property type="entry name" value="GLYCOSYLTRANSFERASE"/>
    <property type="match status" value="1"/>
</dbReference>
<feature type="domain" description="Glycosyltransferase 2-like" evidence="4">
    <location>
        <begin position="7"/>
        <end position="78"/>
    </location>
</feature>
<feature type="repeat" description="TPR" evidence="3">
    <location>
        <begin position="290"/>
        <end position="323"/>
    </location>
</feature>